<comment type="caution">
    <text evidence="2">The sequence shown here is derived from an EMBL/GenBank/DDBJ whole genome shotgun (WGS) entry which is preliminary data.</text>
</comment>
<name>A0AAE1ECX5_9GAST</name>
<gene>
    <name evidence="2" type="ORF">RRG08_020037</name>
</gene>
<protein>
    <submittedName>
        <fullName evidence="2">Uncharacterized protein</fullName>
    </submittedName>
</protein>
<organism evidence="2 3">
    <name type="scientific">Elysia crispata</name>
    <name type="common">lettuce slug</name>
    <dbReference type="NCBI Taxonomy" id="231223"/>
    <lineage>
        <taxon>Eukaryota</taxon>
        <taxon>Metazoa</taxon>
        <taxon>Spiralia</taxon>
        <taxon>Lophotrochozoa</taxon>
        <taxon>Mollusca</taxon>
        <taxon>Gastropoda</taxon>
        <taxon>Heterobranchia</taxon>
        <taxon>Euthyneura</taxon>
        <taxon>Panpulmonata</taxon>
        <taxon>Sacoglossa</taxon>
        <taxon>Placobranchoidea</taxon>
        <taxon>Plakobranchidae</taxon>
        <taxon>Elysia</taxon>
    </lineage>
</organism>
<sequence>MKRKLNVPDTWQGILLQLTDQGTHASRRVHQALDLLRIVQQHRFRPLEQTERKKICVVFSSSQPERAVVKCCVMRPTSHLTKRCGSQLSNTAYFHCPHNAEGIDHTTCMVSRSPLMRDPGEPGIGATELRRRLSLPQPNHNTINLSPKLGSWVRPREGRGYVSPTSAARPQQSQSGASLSHN</sequence>
<feature type="region of interest" description="Disordered" evidence="1">
    <location>
        <begin position="136"/>
        <end position="182"/>
    </location>
</feature>
<accession>A0AAE1ECX5</accession>
<evidence type="ECO:0000256" key="1">
    <source>
        <dbReference type="SAM" id="MobiDB-lite"/>
    </source>
</evidence>
<proteinExistence type="predicted"/>
<evidence type="ECO:0000313" key="2">
    <source>
        <dbReference type="EMBL" id="KAK3802936.1"/>
    </source>
</evidence>
<reference evidence="2" key="1">
    <citation type="journal article" date="2023" name="G3 (Bethesda)">
        <title>A reference genome for the long-term kleptoplast-retaining sea slug Elysia crispata morphotype clarki.</title>
        <authorList>
            <person name="Eastman K.E."/>
            <person name="Pendleton A.L."/>
            <person name="Shaikh M.A."/>
            <person name="Suttiyut T."/>
            <person name="Ogas R."/>
            <person name="Tomko P."/>
            <person name="Gavelis G."/>
            <person name="Widhalm J.R."/>
            <person name="Wisecaver J.H."/>
        </authorList>
    </citation>
    <scope>NUCLEOTIDE SEQUENCE</scope>
    <source>
        <strain evidence="2">ECLA1</strain>
    </source>
</reference>
<feature type="compositionally biased region" description="Polar residues" evidence="1">
    <location>
        <begin position="163"/>
        <end position="182"/>
    </location>
</feature>
<evidence type="ECO:0000313" key="3">
    <source>
        <dbReference type="Proteomes" id="UP001283361"/>
    </source>
</evidence>
<keyword evidence="3" id="KW-1185">Reference proteome</keyword>
<dbReference type="AlphaFoldDB" id="A0AAE1ECX5"/>
<feature type="compositionally biased region" description="Polar residues" evidence="1">
    <location>
        <begin position="136"/>
        <end position="145"/>
    </location>
</feature>
<dbReference type="Proteomes" id="UP001283361">
    <property type="component" value="Unassembled WGS sequence"/>
</dbReference>
<dbReference type="EMBL" id="JAWDGP010000205">
    <property type="protein sequence ID" value="KAK3802936.1"/>
    <property type="molecule type" value="Genomic_DNA"/>
</dbReference>